<evidence type="ECO:0000256" key="1">
    <source>
        <dbReference type="SAM" id="MobiDB-lite"/>
    </source>
</evidence>
<gene>
    <name evidence="3" type="ORF">HMPREF9997_00652</name>
</gene>
<feature type="compositionally biased region" description="Polar residues" evidence="1">
    <location>
        <begin position="210"/>
        <end position="224"/>
    </location>
</feature>
<dbReference type="Proteomes" id="UP000010445">
    <property type="component" value="Unassembled WGS sequence"/>
</dbReference>
<name>L1MJV8_9CORY</name>
<accession>L1MJV8</accession>
<feature type="compositionally biased region" description="Polar residues" evidence="1">
    <location>
        <begin position="1"/>
        <end position="14"/>
    </location>
</feature>
<evidence type="ECO:0000256" key="2">
    <source>
        <dbReference type="SAM" id="Phobius"/>
    </source>
</evidence>
<feature type="compositionally biased region" description="Low complexity" evidence="1">
    <location>
        <begin position="51"/>
        <end position="84"/>
    </location>
</feature>
<feature type="compositionally biased region" description="Low complexity" evidence="1">
    <location>
        <begin position="15"/>
        <end position="41"/>
    </location>
</feature>
<dbReference type="eggNOG" id="ENOG5032G1R">
    <property type="taxonomic scope" value="Bacteria"/>
</dbReference>
<feature type="region of interest" description="Disordered" evidence="1">
    <location>
        <begin position="210"/>
        <end position="252"/>
    </location>
</feature>
<keyword evidence="4" id="KW-1185">Reference proteome</keyword>
<dbReference type="AlphaFoldDB" id="L1MJV8"/>
<sequence>MDNQQGGTNPQGGDNNPQGSGNSPQGGDNNPQGGDNAQGNNYEYGQNIDGSQPYYNPYLQNQQNQQPPQGQVPQEQVPQRQSPQSPVPQNQPQPNPYLNQQTPPTGPQVPPQPTQPPQQPMGAPSGYAPQQGQQPQQPPAQPGGPQYYQYPQNDYGAGYPNQPGAGHMAGQPMPRKKSNAGAIVVVVLLVVVLGLLAMLRILSVLVDAGTTASTERTYPSSRVLPTSPHMRVPSTPMPSRTTAPTRGDTPPTVIADDVRAVLPANIANLVIGESCEEDVFSLDDVTPEKLCQLNTDGNSEYANYLGVVTDRTVIADVRRYGDFEEWKSIESAPGHTLKLGFTGPQERVGESTVFFDFVNSNTLVTYRMLGNEDAVSQYLVDLGLAQFRDKA</sequence>
<feature type="compositionally biased region" description="Low complexity" evidence="1">
    <location>
        <begin position="143"/>
        <end position="152"/>
    </location>
</feature>
<feature type="transmembrane region" description="Helical" evidence="2">
    <location>
        <begin position="180"/>
        <end position="202"/>
    </location>
</feature>
<protein>
    <submittedName>
        <fullName evidence="3">Uncharacterized protein</fullName>
    </submittedName>
</protein>
<keyword evidence="2" id="KW-0472">Membrane</keyword>
<feature type="compositionally biased region" description="Pro residues" evidence="1">
    <location>
        <begin position="104"/>
        <end position="119"/>
    </location>
</feature>
<dbReference type="EMBL" id="AMEM01000011">
    <property type="protein sequence ID" value="EKX91578.1"/>
    <property type="molecule type" value="Genomic_DNA"/>
</dbReference>
<proteinExistence type="predicted"/>
<reference evidence="3 4" key="1">
    <citation type="submission" date="2012-05" db="EMBL/GenBank/DDBJ databases">
        <authorList>
            <person name="Weinstock G."/>
            <person name="Sodergren E."/>
            <person name="Lobos E.A."/>
            <person name="Fulton L."/>
            <person name="Fulton R."/>
            <person name="Courtney L."/>
            <person name="Fronick C."/>
            <person name="O'Laughlin M."/>
            <person name="Godfrey J."/>
            <person name="Wilson R.M."/>
            <person name="Miner T."/>
            <person name="Farmer C."/>
            <person name="Delehaunty K."/>
            <person name="Cordes M."/>
            <person name="Minx P."/>
            <person name="Tomlinson C."/>
            <person name="Chen J."/>
            <person name="Wollam A."/>
            <person name="Pepin K.H."/>
            <person name="Bhonagiri V."/>
            <person name="Zhang X."/>
            <person name="Suruliraj S."/>
            <person name="Warren W."/>
            <person name="Mitreva M."/>
            <person name="Mardis E.R."/>
            <person name="Wilson R.K."/>
        </authorList>
    </citation>
    <scope>NUCLEOTIDE SEQUENCE [LARGE SCALE GENOMIC DNA]</scope>
    <source>
        <strain evidence="3 4">F0235</strain>
    </source>
</reference>
<organism evidence="3 4">
    <name type="scientific">Corynebacterium durum F0235</name>
    <dbReference type="NCBI Taxonomy" id="1035195"/>
    <lineage>
        <taxon>Bacteria</taxon>
        <taxon>Bacillati</taxon>
        <taxon>Actinomycetota</taxon>
        <taxon>Actinomycetes</taxon>
        <taxon>Mycobacteriales</taxon>
        <taxon>Corynebacteriaceae</taxon>
        <taxon>Corynebacterium</taxon>
    </lineage>
</organism>
<evidence type="ECO:0000313" key="4">
    <source>
        <dbReference type="Proteomes" id="UP000010445"/>
    </source>
</evidence>
<dbReference type="HOGENOM" id="CLU_705379_0_0_11"/>
<keyword evidence="2" id="KW-0812">Transmembrane</keyword>
<dbReference type="RefSeq" id="WP_006062898.1">
    <property type="nucleotide sequence ID" value="NZ_KB290827.1"/>
</dbReference>
<dbReference type="PATRIC" id="fig|1035195.3.peg.584"/>
<keyword evidence="2" id="KW-1133">Transmembrane helix</keyword>
<feature type="compositionally biased region" description="Low complexity" evidence="1">
    <location>
        <begin position="126"/>
        <end position="135"/>
    </location>
</feature>
<comment type="caution">
    <text evidence="3">The sequence shown here is derived from an EMBL/GenBank/DDBJ whole genome shotgun (WGS) entry which is preliminary data.</text>
</comment>
<feature type="compositionally biased region" description="Pro residues" evidence="1">
    <location>
        <begin position="85"/>
        <end position="95"/>
    </location>
</feature>
<dbReference type="STRING" id="1035195.HMPREF9997_00652"/>
<feature type="region of interest" description="Disordered" evidence="1">
    <location>
        <begin position="1"/>
        <end position="175"/>
    </location>
</feature>
<evidence type="ECO:0000313" key="3">
    <source>
        <dbReference type="EMBL" id="EKX91578.1"/>
    </source>
</evidence>